<reference evidence="1 2" key="1">
    <citation type="submission" date="2021-07" db="EMBL/GenBank/DDBJ databases">
        <authorList>
            <person name="Imarazene B."/>
            <person name="Zahm M."/>
            <person name="Klopp C."/>
            <person name="Cabau C."/>
            <person name="Beille S."/>
            <person name="Jouanno E."/>
            <person name="Castinel A."/>
            <person name="Lluch J."/>
            <person name="Gil L."/>
            <person name="Kuchtly C."/>
            <person name="Lopez Roques C."/>
            <person name="Donnadieu C."/>
            <person name="Parrinello H."/>
            <person name="Journot L."/>
            <person name="Du K."/>
            <person name="Schartl M."/>
            <person name="Retaux S."/>
            <person name="Guiguen Y."/>
        </authorList>
    </citation>
    <scope>NUCLEOTIDE SEQUENCE [LARGE SCALE GENOMIC DNA]</scope>
    <source>
        <strain evidence="1">Pach_M1</strain>
        <tissue evidence="1">Testis</tissue>
    </source>
</reference>
<evidence type="ECO:0000313" key="1">
    <source>
        <dbReference type="EMBL" id="KAG9261632.1"/>
    </source>
</evidence>
<dbReference type="AlphaFoldDB" id="A0A8T2KV94"/>
<evidence type="ECO:0000313" key="2">
    <source>
        <dbReference type="Proteomes" id="UP000752171"/>
    </source>
</evidence>
<dbReference type="Proteomes" id="UP000752171">
    <property type="component" value="Unassembled WGS sequence"/>
</dbReference>
<proteinExistence type="predicted"/>
<comment type="caution">
    <text evidence="1">The sequence shown here is derived from an EMBL/GenBank/DDBJ whole genome shotgun (WGS) entry which is preliminary data.</text>
</comment>
<dbReference type="Gene3D" id="2.100.10.50">
    <property type="match status" value="2"/>
</dbReference>
<organism evidence="1 2">
    <name type="scientific">Astyanax mexicanus</name>
    <name type="common">Blind cave fish</name>
    <name type="synonym">Astyanax fasciatus mexicanus</name>
    <dbReference type="NCBI Taxonomy" id="7994"/>
    <lineage>
        <taxon>Eukaryota</taxon>
        <taxon>Metazoa</taxon>
        <taxon>Chordata</taxon>
        <taxon>Craniata</taxon>
        <taxon>Vertebrata</taxon>
        <taxon>Euteleostomi</taxon>
        <taxon>Actinopterygii</taxon>
        <taxon>Neopterygii</taxon>
        <taxon>Teleostei</taxon>
        <taxon>Ostariophysi</taxon>
        <taxon>Characiformes</taxon>
        <taxon>Characoidei</taxon>
        <taxon>Acestrorhamphidae</taxon>
        <taxon>Acestrorhamphinae</taxon>
        <taxon>Astyanax</taxon>
    </lineage>
</organism>
<gene>
    <name evidence="1" type="ORF">AMEX_G25217</name>
</gene>
<protein>
    <submittedName>
        <fullName evidence="1">Uncharacterized protein</fullName>
    </submittedName>
</protein>
<dbReference type="EMBL" id="JAICCE010000022">
    <property type="protein sequence ID" value="KAG9261632.1"/>
    <property type="molecule type" value="Genomic_DNA"/>
</dbReference>
<name>A0A8T2KV94_ASTMX</name>
<sequence length="274" mass="31231">MKRNLEKSTTLKFRVTSTVEPQFIWYKKESLSSINRIQFSFRPEMEAGLTAAGFKKVNRNLNARTKGDQIFLWYMSGTTEFDVSIVDLRVTISVTDEPVLFKSGWERLGCNLNLGVAGDPVYLWVKRNKQTYISDIRGSECFTVDTDNFKKGFFRVDQNTNGGAKSTLVFLWYQRTTDADASGMTSLGVSLCADDEDHLKKKHFVRGDTNLHCAKCGNAVYLWYKPGETSKIQYFTVLVGEEARRVYKEHGCNVVEKNLSSCSITPLYIAYYVE</sequence>
<accession>A0A8T2KV94</accession>